<dbReference type="EC" id="3.1.1.-" evidence="6"/>
<comment type="subcellular location">
    <subcellularLocation>
        <location evidence="2 6">Secreted</location>
        <location evidence="2 6">Cell wall</location>
    </subcellularLocation>
</comment>
<dbReference type="GO" id="GO:0003676">
    <property type="term" value="F:nucleic acid binding"/>
    <property type="evidence" value="ECO:0007669"/>
    <property type="project" value="InterPro"/>
</dbReference>
<evidence type="ECO:0000256" key="5">
    <source>
        <dbReference type="ARBA" id="ARBA00023316"/>
    </source>
</evidence>
<evidence type="ECO:0000256" key="3">
    <source>
        <dbReference type="ARBA" id="ARBA00005784"/>
    </source>
</evidence>
<evidence type="ECO:0000256" key="6">
    <source>
        <dbReference type="RuleBase" id="RU363114"/>
    </source>
</evidence>
<dbReference type="GO" id="GO:0004523">
    <property type="term" value="F:RNA-DNA hybrid ribonuclease activity"/>
    <property type="evidence" value="ECO:0007669"/>
    <property type="project" value="InterPro"/>
</dbReference>
<evidence type="ECO:0000256" key="4">
    <source>
        <dbReference type="ARBA" id="ARBA00022512"/>
    </source>
</evidence>
<organism evidence="8 9">
    <name type="scientific">Solanum verrucosum</name>
    <dbReference type="NCBI Taxonomy" id="315347"/>
    <lineage>
        <taxon>Eukaryota</taxon>
        <taxon>Viridiplantae</taxon>
        <taxon>Streptophyta</taxon>
        <taxon>Embryophyta</taxon>
        <taxon>Tracheophyta</taxon>
        <taxon>Spermatophyta</taxon>
        <taxon>Magnoliopsida</taxon>
        <taxon>eudicotyledons</taxon>
        <taxon>Gunneridae</taxon>
        <taxon>Pentapetalae</taxon>
        <taxon>asterids</taxon>
        <taxon>lamiids</taxon>
        <taxon>Solanales</taxon>
        <taxon>Solanaceae</taxon>
        <taxon>Solanoideae</taxon>
        <taxon>Solaneae</taxon>
        <taxon>Solanum</taxon>
    </lineage>
</organism>
<dbReference type="GO" id="GO:0052793">
    <property type="term" value="F:pectin acetylesterase activity"/>
    <property type="evidence" value="ECO:0007669"/>
    <property type="project" value="TreeGrafter"/>
</dbReference>
<dbReference type="Proteomes" id="UP001234989">
    <property type="component" value="Chromosome 8"/>
</dbReference>
<dbReference type="SUPFAM" id="SSF53098">
    <property type="entry name" value="Ribonuclease H-like"/>
    <property type="match status" value="1"/>
</dbReference>
<keyword evidence="9" id="KW-1185">Reference proteome</keyword>
<evidence type="ECO:0000259" key="7">
    <source>
        <dbReference type="Pfam" id="PF13456"/>
    </source>
</evidence>
<protein>
    <recommendedName>
        <fullName evidence="6">Pectin acetylesterase</fullName>
        <ecNumber evidence="6">3.1.1.-</ecNumber>
    </recommendedName>
</protein>
<dbReference type="AlphaFoldDB" id="A0AAF0ZIC6"/>
<evidence type="ECO:0000313" key="9">
    <source>
        <dbReference type="Proteomes" id="UP001234989"/>
    </source>
</evidence>
<dbReference type="PANTHER" id="PTHR21562">
    <property type="entry name" value="NOTUM-RELATED"/>
    <property type="match status" value="1"/>
</dbReference>
<dbReference type="GO" id="GO:0009505">
    <property type="term" value="C:plant-type cell wall"/>
    <property type="evidence" value="ECO:0007669"/>
    <property type="project" value="TreeGrafter"/>
</dbReference>
<comment type="function">
    <text evidence="1 6">Hydrolyzes acetyl esters in homogalacturonan regions of pectin. In type I primary cell wall, galacturonic acid residues of pectin can be acetylated at the O-2 and O-3 positions. Decreasing the degree of acetylation of pectin gels in vitro alters their physical properties.</text>
</comment>
<dbReference type="Pfam" id="PF03283">
    <property type="entry name" value="PAE"/>
    <property type="match status" value="1"/>
</dbReference>
<dbReference type="InterPro" id="IPR002156">
    <property type="entry name" value="RNaseH_domain"/>
</dbReference>
<gene>
    <name evidence="8" type="ORF">MTR67_034171</name>
</gene>
<keyword evidence="5 6" id="KW-0961">Cell wall biogenesis/degradation</keyword>
<dbReference type="PANTHER" id="PTHR21562:SF78">
    <property type="entry name" value="PECTIN ACETYLESTERASE"/>
    <property type="match status" value="1"/>
</dbReference>
<dbReference type="Gene3D" id="3.30.420.10">
    <property type="entry name" value="Ribonuclease H-like superfamily/Ribonuclease H"/>
    <property type="match status" value="1"/>
</dbReference>
<dbReference type="InterPro" id="IPR004963">
    <property type="entry name" value="PAE/NOTUM"/>
</dbReference>
<dbReference type="GO" id="GO:0071555">
    <property type="term" value="P:cell wall organization"/>
    <property type="evidence" value="ECO:0007669"/>
    <property type="project" value="UniProtKB-KW"/>
</dbReference>
<dbReference type="InterPro" id="IPR036397">
    <property type="entry name" value="RNaseH_sf"/>
</dbReference>
<dbReference type="EMBL" id="CP133619">
    <property type="protein sequence ID" value="WMV40786.1"/>
    <property type="molecule type" value="Genomic_DNA"/>
</dbReference>
<sequence length="514" mass="58003">MRKLGGVGKIIQRYFLRYLVEQLNIDAYVKNSLGHRGLGGLVRNHLGHWIIGLFEHTPLTNPIRAELLAIRRGLHIVVDHSLTPLEINIDSTEAIHMIKDNNLLYDNLIVDCRYLMSKLEVTKLSHVFREQNRVADALAKEGTKVAIFDEPTILIVPPLFVQKEVEADILGTMYIRLTNNIFNSLQGRDVTQNAVCLDGSPPAYYMDRGFGEGAQSWMIHLSGGGWCRDVRECQNRSTTSFGSSKHMPPFKSRGHVSNNKDANPDLFNWNKVMVAYCDGGAFTGDVETVDPATNLHFRGARIFSAVMEDLLSKGLKDAKNAILIGSSSGAYPAMLYCDRFSKLLPNTPRIKCLTDSGYFVDVNKNLHKGKGFETIYKALVTLHGSAKALPKSCTSRMKPELCFFPQNMQQYIKTPLYTIMSPFDIVQVGTSLGDYYNAIKQNNCSANRKKNLRELRLELLSKFPNASDTKSRGAFIDSQFHHTRLQNYWKPQNVSVVNNVVRHYLVWLLKKDVI</sequence>
<keyword evidence="6" id="KW-0964">Secreted</keyword>
<name>A0AAF0ZIC6_SOLVR</name>
<feature type="domain" description="RNase H type-1" evidence="7">
    <location>
        <begin position="24"/>
        <end position="141"/>
    </location>
</feature>
<accession>A0AAF0ZIC6</accession>
<dbReference type="Pfam" id="PF13456">
    <property type="entry name" value="RVT_3"/>
    <property type="match status" value="1"/>
</dbReference>
<dbReference type="CDD" id="cd06222">
    <property type="entry name" value="RNase_H_like"/>
    <property type="match status" value="1"/>
</dbReference>
<proteinExistence type="inferred from homology"/>
<keyword evidence="4 6" id="KW-0134">Cell wall</keyword>
<dbReference type="InterPro" id="IPR044730">
    <property type="entry name" value="RNase_H-like_dom_plant"/>
</dbReference>
<keyword evidence="6" id="KW-0378">Hydrolase</keyword>
<dbReference type="InterPro" id="IPR012337">
    <property type="entry name" value="RNaseH-like_sf"/>
</dbReference>
<evidence type="ECO:0000256" key="1">
    <source>
        <dbReference type="ARBA" id="ARBA00003534"/>
    </source>
</evidence>
<evidence type="ECO:0000256" key="2">
    <source>
        <dbReference type="ARBA" id="ARBA00004191"/>
    </source>
</evidence>
<comment type="similarity">
    <text evidence="3 6">Belongs to the pectinacetylesterase family.</text>
</comment>
<reference evidence="8" key="1">
    <citation type="submission" date="2023-08" db="EMBL/GenBank/DDBJ databases">
        <title>A de novo genome assembly of Solanum verrucosum Schlechtendal, a Mexican diploid species geographically isolated from the other diploid A-genome species in potato relatives.</title>
        <authorList>
            <person name="Hosaka K."/>
        </authorList>
    </citation>
    <scope>NUCLEOTIDE SEQUENCE</scope>
    <source>
        <tissue evidence="8">Young leaves</tissue>
    </source>
</reference>
<evidence type="ECO:0000313" key="8">
    <source>
        <dbReference type="EMBL" id="WMV40786.1"/>
    </source>
</evidence>